<dbReference type="InterPro" id="IPR036291">
    <property type="entry name" value="NAD(P)-bd_dom_sf"/>
</dbReference>
<dbReference type="PANTHER" id="PTHR48079:SF6">
    <property type="entry name" value="NAD(P)-BINDING DOMAIN-CONTAINING PROTEIN-RELATED"/>
    <property type="match status" value="1"/>
</dbReference>
<dbReference type="Pfam" id="PF01370">
    <property type="entry name" value="Epimerase"/>
    <property type="match status" value="1"/>
</dbReference>
<feature type="domain" description="NAD-dependent epimerase/dehydratase" evidence="1">
    <location>
        <begin position="3"/>
        <end position="217"/>
    </location>
</feature>
<accession>A0ABP5E4U4</accession>
<dbReference type="RefSeq" id="WP_344430919.1">
    <property type="nucleotide sequence ID" value="NZ_BAAANN010000054.1"/>
</dbReference>
<protein>
    <recommendedName>
        <fullName evidence="1">NAD-dependent epimerase/dehydratase domain-containing protein</fullName>
    </recommendedName>
</protein>
<evidence type="ECO:0000313" key="2">
    <source>
        <dbReference type="EMBL" id="GAA1990078.1"/>
    </source>
</evidence>
<proteinExistence type="predicted"/>
<dbReference type="InterPro" id="IPR051783">
    <property type="entry name" value="NAD(P)-dependent_oxidoreduct"/>
</dbReference>
<gene>
    <name evidence="2" type="ORF">GCM10009754_80410</name>
</gene>
<dbReference type="Proteomes" id="UP001501116">
    <property type="component" value="Unassembled WGS sequence"/>
</dbReference>
<dbReference type="PANTHER" id="PTHR48079">
    <property type="entry name" value="PROTEIN YEEZ"/>
    <property type="match status" value="1"/>
</dbReference>
<organism evidence="2 3">
    <name type="scientific">Amycolatopsis minnesotensis</name>
    <dbReference type="NCBI Taxonomy" id="337894"/>
    <lineage>
        <taxon>Bacteria</taxon>
        <taxon>Bacillati</taxon>
        <taxon>Actinomycetota</taxon>
        <taxon>Actinomycetes</taxon>
        <taxon>Pseudonocardiales</taxon>
        <taxon>Pseudonocardiaceae</taxon>
        <taxon>Amycolatopsis</taxon>
    </lineage>
</organism>
<comment type="caution">
    <text evidence="2">The sequence shown here is derived from an EMBL/GenBank/DDBJ whole genome shotgun (WGS) entry which is preliminary data.</text>
</comment>
<dbReference type="SUPFAM" id="SSF51735">
    <property type="entry name" value="NAD(P)-binding Rossmann-fold domains"/>
    <property type="match status" value="1"/>
</dbReference>
<name>A0ABP5E4U4_9PSEU</name>
<sequence>MRVVVIGGTGHIGSYLVPRLVEAGHDVTVVGRGHRAPYFGHGAWTTVGEVTADREAEEPANAFGDRIAGLDPDIVIDLICFTQASAQQLVDGLRGRIQHFLHCGTIWVHGASTRVPTTEDGPRRPLTPYGKRKAEIEQYLHQQARTTGFPATVIHPGHITGRGWVPVNPAGNVNPAVFQRLADGEPVSLPDRGLTTLQHVHADDVARLFLAAIAHRAVSIGESFHAVSHEAVTMRGYAEATAAWFGRAARLDYLPWDRWKETVDDEDARVTEDHLRHSPHCGVGKAHRLLGHHPRYTGLEATQDALSWMTVDGTITSARPQE</sequence>
<dbReference type="EMBL" id="BAAANN010000054">
    <property type="protein sequence ID" value="GAA1990078.1"/>
    <property type="molecule type" value="Genomic_DNA"/>
</dbReference>
<evidence type="ECO:0000313" key="3">
    <source>
        <dbReference type="Proteomes" id="UP001501116"/>
    </source>
</evidence>
<evidence type="ECO:0000259" key="1">
    <source>
        <dbReference type="Pfam" id="PF01370"/>
    </source>
</evidence>
<reference evidence="3" key="1">
    <citation type="journal article" date="2019" name="Int. J. Syst. Evol. Microbiol.">
        <title>The Global Catalogue of Microorganisms (GCM) 10K type strain sequencing project: providing services to taxonomists for standard genome sequencing and annotation.</title>
        <authorList>
            <consortium name="The Broad Institute Genomics Platform"/>
            <consortium name="The Broad Institute Genome Sequencing Center for Infectious Disease"/>
            <person name="Wu L."/>
            <person name="Ma J."/>
        </authorList>
    </citation>
    <scope>NUCLEOTIDE SEQUENCE [LARGE SCALE GENOMIC DNA]</scope>
    <source>
        <strain evidence="3">JCM 14545</strain>
    </source>
</reference>
<dbReference type="Gene3D" id="3.40.50.720">
    <property type="entry name" value="NAD(P)-binding Rossmann-like Domain"/>
    <property type="match status" value="1"/>
</dbReference>
<keyword evidence="3" id="KW-1185">Reference proteome</keyword>
<dbReference type="InterPro" id="IPR001509">
    <property type="entry name" value="Epimerase_deHydtase"/>
</dbReference>